<dbReference type="AlphaFoldDB" id="A0A0L6W3K2"/>
<evidence type="ECO:0000256" key="3">
    <source>
        <dbReference type="ARBA" id="ARBA00022989"/>
    </source>
</evidence>
<proteinExistence type="predicted"/>
<feature type="transmembrane region" description="Helical" evidence="5">
    <location>
        <begin position="394"/>
        <end position="415"/>
    </location>
</feature>
<feature type="transmembrane region" description="Helical" evidence="5">
    <location>
        <begin position="126"/>
        <end position="145"/>
    </location>
</feature>
<evidence type="ECO:0000256" key="1">
    <source>
        <dbReference type="ARBA" id="ARBA00004141"/>
    </source>
</evidence>
<feature type="transmembrane region" description="Helical" evidence="5">
    <location>
        <begin position="451"/>
        <end position="468"/>
    </location>
</feature>
<feature type="transmembrane region" description="Helical" evidence="5">
    <location>
        <begin position="427"/>
        <end position="445"/>
    </location>
</feature>
<dbReference type="GO" id="GO:0016020">
    <property type="term" value="C:membrane"/>
    <property type="evidence" value="ECO:0007669"/>
    <property type="project" value="UniProtKB-SubCell"/>
</dbReference>
<feature type="transmembrane region" description="Helical" evidence="5">
    <location>
        <begin position="71"/>
        <end position="90"/>
    </location>
</feature>
<comment type="caution">
    <text evidence="7">The sequence shown here is derived from an EMBL/GenBank/DDBJ whole genome shotgun (WGS) entry which is preliminary data.</text>
</comment>
<keyword evidence="2 5" id="KW-0812">Transmembrane</keyword>
<evidence type="ECO:0000256" key="4">
    <source>
        <dbReference type="ARBA" id="ARBA00023136"/>
    </source>
</evidence>
<dbReference type="InterPro" id="IPR019734">
    <property type="entry name" value="TPR_rpt"/>
</dbReference>
<reference evidence="8" key="1">
    <citation type="submission" date="2015-07" db="EMBL/GenBank/DDBJ databases">
        <title>Complete Genome of Thermincola ferriacetica strain Z-0001T.</title>
        <authorList>
            <person name="Lusk B."/>
            <person name="Badalamenti J.P."/>
            <person name="Parameswaran P."/>
            <person name="Bond D.R."/>
            <person name="Torres C.I."/>
        </authorList>
    </citation>
    <scope>NUCLEOTIDE SEQUENCE [LARGE SCALE GENOMIC DNA]</scope>
    <source>
        <strain evidence="8">Z-0001</strain>
    </source>
</reference>
<sequence>MAKKNAKSLNGFGSNHLFPFVLLLPLLFLPPFFRGLFFDSESFVAYMYAAAVLMVYVLYTKDNFKLSFNLMEAAFTGFVLAWFISILAAYDVREAVGDALRNLNYLIIFLLLAALAENLQKMRLALWTFFVAGIGVALTGLGTAYGTFDFNGAFVDGLINSTLQYHNAAAIYLMACGIIGLYLAAVSENLWLRYSVSAGNFLVLLTAFGAGSRGAMLMGPIAFALFFIGVPGLRIKTLIPLLAAAIPFALLSSRLLDFNNLSLPWLFLFIGMFLTSAIHLGLDKAVGRLSLNIDRKKVWTAVTVVFLALGAVLFIFSEQIMPQGISDRLHNFNLQQNSVQERFTFYKDAMKIIKDHPLLGTGGGGWNAVYRQYQSYLYHSTEVHNHPLQVWVEAGTIGFVFFILLWLAGVVTIIQIYRSALPTEYKALAWTAFCAAIALGLHSLIDFSLSEGAVSILLWGQFGLIRAVQKRLDRQPKAIVNYRPVARKVLGGVVAVAFFVCSLLLFIGDRYWIKATEALRYGNVADGRAALEQAVKFDPLNARLRVQLAQVYSYEAAQNKNYYLNGAALREAEEAIKWNPTNAENYWAAAQAAAGTGQVAEMVRYAEKAVELAPLVQANYEQLALIYLNAGKMYINLKQPDKAREYLQKVETLSLRMEDIMATKNDIEKRFWKGPLLGPSDRFNQIKTEADQLLNKL</sequence>
<comment type="subcellular location">
    <subcellularLocation>
        <location evidence="1">Membrane</location>
        <topology evidence="1">Multi-pass membrane protein</topology>
    </subcellularLocation>
</comment>
<organism evidence="7 8">
    <name type="scientific">Thermincola ferriacetica</name>
    <dbReference type="NCBI Taxonomy" id="281456"/>
    <lineage>
        <taxon>Bacteria</taxon>
        <taxon>Bacillati</taxon>
        <taxon>Bacillota</taxon>
        <taxon>Clostridia</taxon>
        <taxon>Eubacteriales</taxon>
        <taxon>Thermincolaceae</taxon>
        <taxon>Thermincola</taxon>
    </lineage>
</organism>
<dbReference type="PANTHER" id="PTHR37422:SF13">
    <property type="entry name" value="LIPOPOLYSACCHARIDE BIOSYNTHESIS PROTEIN PA4999-RELATED"/>
    <property type="match status" value="1"/>
</dbReference>
<feature type="transmembrane region" description="Helical" evidence="5">
    <location>
        <begin position="238"/>
        <end position="256"/>
    </location>
</feature>
<dbReference type="EMBL" id="LGTE01000006">
    <property type="protein sequence ID" value="KNZ70041.1"/>
    <property type="molecule type" value="Genomic_DNA"/>
</dbReference>
<dbReference type="Proteomes" id="UP000037175">
    <property type="component" value="Unassembled WGS sequence"/>
</dbReference>
<dbReference type="RefSeq" id="WP_052217261.1">
    <property type="nucleotide sequence ID" value="NZ_LGTE01000006.1"/>
</dbReference>
<name>A0A0L6W3K2_9FIRM</name>
<dbReference type="Gene3D" id="1.25.40.10">
    <property type="entry name" value="Tetratricopeptide repeat domain"/>
    <property type="match status" value="1"/>
</dbReference>
<feature type="domain" description="O-antigen ligase-related" evidence="6">
    <location>
        <begin position="201"/>
        <end position="403"/>
    </location>
</feature>
<evidence type="ECO:0000313" key="7">
    <source>
        <dbReference type="EMBL" id="KNZ70041.1"/>
    </source>
</evidence>
<evidence type="ECO:0000259" key="6">
    <source>
        <dbReference type="Pfam" id="PF04932"/>
    </source>
</evidence>
<feature type="transmembrane region" description="Helical" evidence="5">
    <location>
        <begin position="165"/>
        <end position="184"/>
    </location>
</feature>
<evidence type="ECO:0000313" key="8">
    <source>
        <dbReference type="Proteomes" id="UP000037175"/>
    </source>
</evidence>
<dbReference type="PANTHER" id="PTHR37422">
    <property type="entry name" value="TEICHURONIC ACID BIOSYNTHESIS PROTEIN TUAE"/>
    <property type="match status" value="1"/>
</dbReference>
<keyword evidence="3 5" id="KW-1133">Transmembrane helix</keyword>
<keyword evidence="8" id="KW-1185">Reference proteome</keyword>
<feature type="transmembrane region" description="Helical" evidence="5">
    <location>
        <begin position="20"/>
        <end position="37"/>
    </location>
</feature>
<gene>
    <name evidence="7" type="ORF">Tfer_1181</name>
</gene>
<dbReference type="Pfam" id="PF13181">
    <property type="entry name" value="TPR_8"/>
    <property type="match status" value="2"/>
</dbReference>
<dbReference type="Pfam" id="PF04932">
    <property type="entry name" value="Wzy_C"/>
    <property type="match status" value="1"/>
</dbReference>
<dbReference type="InterPro" id="IPR011990">
    <property type="entry name" value="TPR-like_helical_dom_sf"/>
</dbReference>
<dbReference type="InterPro" id="IPR051533">
    <property type="entry name" value="WaaL-like"/>
</dbReference>
<feature type="transmembrane region" description="Helical" evidence="5">
    <location>
        <begin position="298"/>
        <end position="316"/>
    </location>
</feature>
<protein>
    <submittedName>
        <fullName evidence="7">O-antigen polymerase</fullName>
    </submittedName>
</protein>
<feature type="transmembrane region" description="Helical" evidence="5">
    <location>
        <begin position="102"/>
        <end position="119"/>
    </location>
</feature>
<dbReference type="PATRIC" id="fig|281456.6.peg.1254"/>
<dbReference type="InterPro" id="IPR007016">
    <property type="entry name" value="O-antigen_ligase-rel_domated"/>
</dbReference>
<evidence type="ECO:0000256" key="2">
    <source>
        <dbReference type="ARBA" id="ARBA00022692"/>
    </source>
</evidence>
<feature type="transmembrane region" description="Helical" evidence="5">
    <location>
        <begin position="191"/>
        <end position="209"/>
    </location>
</feature>
<feature type="transmembrane region" description="Helical" evidence="5">
    <location>
        <begin position="489"/>
        <end position="508"/>
    </location>
</feature>
<accession>A0A0L6W3K2</accession>
<dbReference type="SUPFAM" id="SSF48452">
    <property type="entry name" value="TPR-like"/>
    <property type="match status" value="1"/>
</dbReference>
<keyword evidence="4 5" id="KW-0472">Membrane</keyword>
<evidence type="ECO:0000256" key="5">
    <source>
        <dbReference type="SAM" id="Phobius"/>
    </source>
</evidence>
<feature type="transmembrane region" description="Helical" evidence="5">
    <location>
        <begin position="43"/>
        <end position="59"/>
    </location>
</feature>
<feature type="transmembrane region" description="Helical" evidence="5">
    <location>
        <begin position="215"/>
        <end position="233"/>
    </location>
</feature>
<feature type="transmembrane region" description="Helical" evidence="5">
    <location>
        <begin position="262"/>
        <end position="282"/>
    </location>
</feature>